<evidence type="ECO:0000313" key="4">
    <source>
        <dbReference type="EMBL" id="SVE64603.1"/>
    </source>
</evidence>
<dbReference type="Pfam" id="PF01343">
    <property type="entry name" value="Peptidase_S49"/>
    <property type="match status" value="1"/>
</dbReference>
<dbReference type="GO" id="GO:0008233">
    <property type="term" value="F:peptidase activity"/>
    <property type="evidence" value="ECO:0007669"/>
    <property type="project" value="InterPro"/>
</dbReference>
<comment type="similarity">
    <text evidence="1">Belongs to the peptidase S49 family.</text>
</comment>
<feature type="non-terminal residue" evidence="4">
    <location>
        <position position="175"/>
    </location>
</feature>
<dbReference type="SUPFAM" id="SSF52096">
    <property type="entry name" value="ClpP/crotonase"/>
    <property type="match status" value="1"/>
</dbReference>
<protein>
    <recommendedName>
        <fullName evidence="3">Peptidase S49 domain-containing protein</fullName>
    </recommendedName>
</protein>
<gene>
    <name evidence="4" type="ORF">METZ01_LOCUS517457</name>
</gene>
<evidence type="ECO:0000259" key="3">
    <source>
        <dbReference type="Pfam" id="PF01343"/>
    </source>
</evidence>
<accession>A0A383F7I0</accession>
<name>A0A383F7I0_9ZZZZ</name>
<dbReference type="PANTHER" id="PTHR42987">
    <property type="entry name" value="PEPTIDASE S49"/>
    <property type="match status" value="1"/>
</dbReference>
<dbReference type="Gene3D" id="3.90.226.10">
    <property type="entry name" value="2-enoyl-CoA Hydratase, Chain A, domain 1"/>
    <property type="match status" value="1"/>
</dbReference>
<reference evidence="4" key="1">
    <citation type="submission" date="2018-05" db="EMBL/GenBank/DDBJ databases">
        <authorList>
            <person name="Lanie J.A."/>
            <person name="Ng W.-L."/>
            <person name="Kazmierczak K.M."/>
            <person name="Andrzejewski T.M."/>
            <person name="Davidsen T.M."/>
            <person name="Wayne K.J."/>
            <person name="Tettelin H."/>
            <person name="Glass J.I."/>
            <person name="Rusch D."/>
            <person name="Podicherti R."/>
            <person name="Tsui H.-C.T."/>
            <person name="Winkler M.E."/>
        </authorList>
    </citation>
    <scope>NUCLEOTIDE SEQUENCE</scope>
</reference>
<evidence type="ECO:0000256" key="1">
    <source>
        <dbReference type="ARBA" id="ARBA00008683"/>
    </source>
</evidence>
<dbReference type="EMBL" id="UINC01231874">
    <property type="protein sequence ID" value="SVE64603.1"/>
    <property type="molecule type" value="Genomic_DNA"/>
</dbReference>
<proteinExistence type="inferred from homology"/>
<dbReference type="PANTHER" id="PTHR42987:SF4">
    <property type="entry name" value="PROTEASE SOHB-RELATED"/>
    <property type="match status" value="1"/>
</dbReference>
<keyword evidence="2" id="KW-0472">Membrane</keyword>
<dbReference type="InterPro" id="IPR002142">
    <property type="entry name" value="Peptidase_S49"/>
</dbReference>
<dbReference type="GO" id="GO:0006508">
    <property type="term" value="P:proteolysis"/>
    <property type="evidence" value="ECO:0007669"/>
    <property type="project" value="InterPro"/>
</dbReference>
<keyword evidence="2" id="KW-0812">Transmembrane</keyword>
<feature type="transmembrane region" description="Helical" evidence="2">
    <location>
        <begin position="12"/>
        <end position="32"/>
    </location>
</feature>
<dbReference type="InterPro" id="IPR029045">
    <property type="entry name" value="ClpP/crotonase-like_dom_sf"/>
</dbReference>
<dbReference type="AlphaFoldDB" id="A0A383F7I0"/>
<sequence length="175" mass="19444">MGTFIRTFIKIFAFLSAISIFFILLSLVINFFPINQNNKYFINSIGDENSPNKIAIINLNGPILNEPSSNLDINLFSNIEIIYAAHVKEVLAELESEEIKGLIISINSPGGSVSASYNLYNIFNNFKNKNNIKIFFHTYELMASGAYWAAMSGNKIFANYGSLVGSIGVQGPDWI</sequence>
<organism evidence="4">
    <name type="scientific">marine metagenome</name>
    <dbReference type="NCBI Taxonomy" id="408172"/>
    <lineage>
        <taxon>unclassified sequences</taxon>
        <taxon>metagenomes</taxon>
        <taxon>ecological metagenomes</taxon>
    </lineage>
</organism>
<feature type="domain" description="Peptidase S49" evidence="3">
    <location>
        <begin position="128"/>
        <end position="169"/>
    </location>
</feature>
<keyword evidence="2" id="KW-1133">Transmembrane helix</keyword>
<evidence type="ECO:0000256" key="2">
    <source>
        <dbReference type="SAM" id="Phobius"/>
    </source>
</evidence>